<evidence type="ECO:0000313" key="2">
    <source>
        <dbReference type="EMBL" id="NMH61171.1"/>
    </source>
</evidence>
<dbReference type="SUPFAM" id="SSF52833">
    <property type="entry name" value="Thioredoxin-like"/>
    <property type="match status" value="1"/>
</dbReference>
<proteinExistence type="predicted"/>
<dbReference type="Pfam" id="PF13899">
    <property type="entry name" value="Thioredoxin_7"/>
    <property type="match status" value="1"/>
</dbReference>
<reference evidence="2 3" key="1">
    <citation type="submission" date="2020-03" db="EMBL/GenBank/DDBJ databases">
        <title>Alteromonas ponticola sp. nov., isolated from seawater.</title>
        <authorList>
            <person name="Yoon J.-H."/>
            <person name="Kim Y.-O."/>
        </authorList>
    </citation>
    <scope>NUCLEOTIDE SEQUENCE [LARGE SCALE GENOMIC DNA]</scope>
    <source>
        <strain evidence="2 3">MYP5</strain>
    </source>
</reference>
<gene>
    <name evidence="2" type="ORF">HCJ96_14155</name>
</gene>
<organism evidence="2 3">
    <name type="scientific">Alteromonas ponticola</name>
    <dbReference type="NCBI Taxonomy" id="2720613"/>
    <lineage>
        <taxon>Bacteria</taxon>
        <taxon>Pseudomonadati</taxon>
        <taxon>Pseudomonadota</taxon>
        <taxon>Gammaproteobacteria</taxon>
        <taxon>Alteromonadales</taxon>
        <taxon>Alteromonadaceae</taxon>
        <taxon>Alteromonas/Salinimonas group</taxon>
        <taxon>Alteromonas</taxon>
    </lineage>
</organism>
<dbReference type="InterPro" id="IPR036249">
    <property type="entry name" value="Thioredoxin-like_sf"/>
</dbReference>
<keyword evidence="3" id="KW-1185">Reference proteome</keyword>
<evidence type="ECO:0000256" key="1">
    <source>
        <dbReference type="SAM" id="SignalP"/>
    </source>
</evidence>
<comment type="caution">
    <text evidence="2">The sequence shown here is derived from an EMBL/GenBank/DDBJ whole genome shotgun (WGS) entry which is preliminary data.</text>
</comment>
<protein>
    <submittedName>
        <fullName evidence="2">Thioredoxin family protein</fullName>
    </submittedName>
</protein>
<dbReference type="Gene3D" id="3.40.30.10">
    <property type="entry name" value="Glutaredoxin"/>
    <property type="match status" value="1"/>
</dbReference>
<dbReference type="EMBL" id="JAATNW010000007">
    <property type="protein sequence ID" value="NMH61171.1"/>
    <property type="molecule type" value="Genomic_DNA"/>
</dbReference>
<feature type="signal peptide" evidence="1">
    <location>
        <begin position="1"/>
        <end position="23"/>
    </location>
</feature>
<dbReference type="RefSeq" id="WP_169211722.1">
    <property type="nucleotide sequence ID" value="NZ_JAATNW010000007.1"/>
</dbReference>
<evidence type="ECO:0000313" key="3">
    <source>
        <dbReference type="Proteomes" id="UP000709336"/>
    </source>
</evidence>
<name>A0ABX1R689_9ALTE</name>
<dbReference type="Proteomes" id="UP000709336">
    <property type="component" value="Unassembled WGS sequence"/>
</dbReference>
<keyword evidence="1" id="KW-0732">Signal</keyword>
<accession>A0ABX1R689</accession>
<feature type="chain" id="PRO_5045854119" evidence="1">
    <location>
        <begin position="24"/>
        <end position="253"/>
    </location>
</feature>
<sequence>MQIKFLCISLLVCIFSLSTCALTAEERFYESHSDPLKQFQSTLQQARESNTLVLLIIGANWCHDSRALAKQMQSNSVNKVLTRHYSPMVVNAGWLTDLSPLLAPLGHPAYFGTPSVFIIDPEHQIILNRGSVQRWQSAHSESSSSLAHYLALQKKNAAENSQRIRSRRENYQQKVDEIVAFEQQQAARLYQAYALIGPKLADESKSGQGQDLEILWEEVRRFRYKLQHDLVNLYQSLDAEAISIPEYQRLSFE</sequence>